<dbReference type="EMBL" id="CAJVPA010000195">
    <property type="protein sequence ID" value="CAG8390861.1"/>
    <property type="molecule type" value="Genomic_DNA"/>
</dbReference>
<feature type="domain" description="Acetyl-coenzyme A synthetase N-terminal" evidence="9">
    <location>
        <begin position="29"/>
        <end position="85"/>
    </location>
</feature>
<gene>
    <name evidence="10" type="ORF">PSALAMII_LOCUS7037</name>
</gene>
<dbReference type="InterPro" id="IPR011904">
    <property type="entry name" value="Ac_CoA_lig"/>
</dbReference>
<dbReference type="FunFam" id="3.40.50.12780:FF:000001">
    <property type="entry name" value="Acetyl-coenzyme A synthetase"/>
    <property type="match status" value="1"/>
</dbReference>
<dbReference type="Pfam" id="PF13193">
    <property type="entry name" value="AMP-binding_C"/>
    <property type="match status" value="1"/>
</dbReference>
<evidence type="ECO:0000256" key="2">
    <source>
        <dbReference type="ARBA" id="ARBA00022598"/>
    </source>
</evidence>
<dbReference type="PANTHER" id="PTHR24095">
    <property type="entry name" value="ACETYL-COENZYME A SYNTHETASE"/>
    <property type="match status" value="1"/>
</dbReference>
<dbReference type="Proteomes" id="UP001152646">
    <property type="component" value="Unassembled WGS sequence"/>
</dbReference>
<comment type="catalytic activity">
    <reaction evidence="5">
        <text>acetate + ATP + CoA = acetyl-CoA + AMP + diphosphate</text>
        <dbReference type="Rhea" id="RHEA:23176"/>
        <dbReference type="ChEBI" id="CHEBI:30089"/>
        <dbReference type="ChEBI" id="CHEBI:30616"/>
        <dbReference type="ChEBI" id="CHEBI:33019"/>
        <dbReference type="ChEBI" id="CHEBI:57287"/>
        <dbReference type="ChEBI" id="CHEBI:57288"/>
        <dbReference type="ChEBI" id="CHEBI:456215"/>
        <dbReference type="EC" id="6.2.1.1"/>
    </reaction>
</comment>
<evidence type="ECO:0000256" key="5">
    <source>
        <dbReference type="RuleBase" id="RU361147"/>
    </source>
</evidence>
<protein>
    <recommendedName>
        <fullName evidence="5">Acetyl-coenzyme A synthetase</fullName>
        <ecNumber evidence="5">6.2.1.1</ecNumber>
    </recommendedName>
</protein>
<organism evidence="10 11">
    <name type="scientific">Penicillium salamii</name>
    <dbReference type="NCBI Taxonomy" id="1612424"/>
    <lineage>
        <taxon>Eukaryota</taxon>
        <taxon>Fungi</taxon>
        <taxon>Dikarya</taxon>
        <taxon>Ascomycota</taxon>
        <taxon>Pezizomycotina</taxon>
        <taxon>Eurotiomycetes</taxon>
        <taxon>Eurotiomycetidae</taxon>
        <taxon>Eurotiales</taxon>
        <taxon>Aspergillaceae</taxon>
        <taxon>Penicillium</taxon>
    </lineage>
</organism>
<keyword evidence="4 5" id="KW-0067">ATP-binding</keyword>
<dbReference type="GO" id="GO:0005829">
    <property type="term" value="C:cytosol"/>
    <property type="evidence" value="ECO:0007669"/>
    <property type="project" value="TreeGrafter"/>
</dbReference>
<feature type="domain" description="AMP-binding enzyme C-terminal" evidence="8">
    <location>
        <begin position="534"/>
        <end position="611"/>
    </location>
</feature>
<accession>A0A9W4JFG6</accession>
<dbReference type="SUPFAM" id="SSF56801">
    <property type="entry name" value="Acetyl-CoA synthetase-like"/>
    <property type="match status" value="1"/>
</dbReference>
<dbReference type="PANTHER" id="PTHR24095:SF14">
    <property type="entry name" value="ACETYL-COENZYME A SYNTHETASE 1"/>
    <property type="match status" value="1"/>
</dbReference>
<dbReference type="GO" id="GO:0005524">
    <property type="term" value="F:ATP binding"/>
    <property type="evidence" value="ECO:0007669"/>
    <property type="project" value="UniProtKB-UniRule"/>
</dbReference>
<dbReference type="InterPro" id="IPR020845">
    <property type="entry name" value="AMP-binding_CS"/>
</dbReference>
<comment type="caution">
    <text evidence="10">The sequence shown here is derived from an EMBL/GenBank/DDBJ whole genome shotgun (WGS) entry which is preliminary data.</text>
</comment>
<dbReference type="GO" id="GO:0019427">
    <property type="term" value="P:acetyl-CoA biosynthetic process from acetate"/>
    <property type="evidence" value="ECO:0007669"/>
    <property type="project" value="InterPro"/>
</dbReference>
<evidence type="ECO:0000256" key="4">
    <source>
        <dbReference type="ARBA" id="ARBA00022840"/>
    </source>
</evidence>
<dbReference type="InterPro" id="IPR025110">
    <property type="entry name" value="AMP-bd_C"/>
</dbReference>
<feature type="domain" description="AMP-dependent synthetase/ligase" evidence="7">
    <location>
        <begin position="87"/>
        <end position="472"/>
    </location>
</feature>
<dbReference type="GO" id="GO:0016208">
    <property type="term" value="F:AMP binding"/>
    <property type="evidence" value="ECO:0007669"/>
    <property type="project" value="InterPro"/>
</dbReference>
<dbReference type="InterPro" id="IPR042099">
    <property type="entry name" value="ANL_N_sf"/>
</dbReference>
<dbReference type="AlphaFoldDB" id="A0A9W4JFG6"/>
<dbReference type="EC" id="6.2.1.1" evidence="5"/>
<dbReference type="InterPro" id="IPR000873">
    <property type="entry name" value="AMP-dep_synth/lig_dom"/>
</dbReference>
<keyword evidence="3 5" id="KW-0547">Nucleotide-binding</keyword>
<reference evidence="10" key="1">
    <citation type="submission" date="2021-07" db="EMBL/GenBank/DDBJ databases">
        <authorList>
            <person name="Branca A.L. A."/>
        </authorList>
    </citation>
    <scope>NUCLEOTIDE SEQUENCE</scope>
</reference>
<name>A0A9W4JFG6_9EURO</name>
<keyword evidence="2 5" id="KW-0436">Ligase</keyword>
<feature type="region of interest" description="Disordered" evidence="6">
    <location>
        <begin position="1"/>
        <end position="22"/>
    </location>
</feature>
<evidence type="ECO:0000256" key="1">
    <source>
        <dbReference type="ARBA" id="ARBA00006432"/>
    </source>
</evidence>
<dbReference type="PROSITE" id="PS00455">
    <property type="entry name" value="AMP_BINDING"/>
    <property type="match status" value="1"/>
</dbReference>
<evidence type="ECO:0000259" key="9">
    <source>
        <dbReference type="Pfam" id="PF16177"/>
    </source>
</evidence>
<evidence type="ECO:0000259" key="7">
    <source>
        <dbReference type="Pfam" id="PF00501"/>
    </source>
</evidence>
<sequence>MTEHETYPVPTTSSNLKPDGPGLQGMDAYTKLYKESLDDPDTFWAKHCRELLTLDQDFTTVREGSPLEGGISWFLGGRLNATYNCVDRHAKSNPDRNAIIYEADEPDQGRTVTYGELLAQVSSTASALRAHGVKKGDRVVVYMPMIPEAFIAVLAISRLGAIHTLIFDGFSPSSIADRILNADAEIVITVDQAKRNGREIAMKKGVDEALVRCPNVRTVLVYQHCKSPVPWTEGRDVWWHNVVDLNAEFVEPEIMDSEDPLFILYTSGSTGKPKGLVHSTAGFLTGAAATGKYVFDIQPSDTFFCAGDIGWITGLVYGFYAPLLLGCTTVIFEGSPLFPTPSRYWEICEKHDVSQFYVAPTALRLLKRFSSSEISQSLSSLRVLGSIGEPIAPEVWKWYHQAVGKGKAHVLDTYFQTETGSLVLTPLAGITPTKPGSCTLPFFGANPVILDSLTGEEIQSPCPEGILAFKDPWPSMARSAWGDHERFLDTYFRPYPGYYFTGDGARKDSDGYYWIKGRIDDVVNVSGHRLSTAEIEAALLENNFVAEVAVVGVDDEITGQSLVAFVTLKEQPEGRDIRKDLKKQITRSIGSLALPKTIHLVSDIPKTRSGKITRRILRKILSDDLENIGDTSTVVNPAAIGIVSDVVLGSTK</sequence>
<dbReference type="NCBIfam" id="TIGR02188">
    <property type="entry name" value="Ac_CoA_lig_AcsA"/>
    <property type="match status" value="1"/>
</dbReference>
<evidence type="ECO:0000256" key="6">
    <source>
        <dbReference type="SAM" id="MobiDB-lite"/>
    </source>
</evidence>
<evidence type="ECO:0000313" key="10">
    <source>
        <dbReference type="EMBL" id="CAG8390861.1"/>
    </source>
</evidence>
<dbReference type="NCBIfam" id="NF001208">
    <property type="entry name" value="PRK00174.1"/>
    <property type="match status" value="1"/>
</dbReference>
<dbReference type="Pfam" id="PF16177">
    <property type="entry name" value="ACAS_N"/>
    <property type="match status" value="1"/>
</dbReference>
<dbReference type="InterPro" id="IPR032387">
    <property type="entry name" value="ACAS_N"/>
</dbReference>
<dbReference type="InterPro" id="IPR045851">
    <property type="entry name" value="AMP-bd_C_sf"/>
</dbReference>
<proteinExistence type="inferred from homology"/>
<evidence type="ECO:0000259" key="8">
    <source>
        <dbReference type="Pfam" id="PF13193"/>
    </source>
</evidence>
<evidence type="ECO:0000256" key="3">
    <source>
        <dbReference type="ARBA" id="ARBA00022741"/>
    </source>
</evidence>
<dbReference type="OrthoDB" id="1706066at2759"/>
<comment type="similarity">
    <text evidence="1 5">Belongs to the ATP-dependent AMP-binding enzyme family.</text>
</comment>
<dbReference type="Gene3D" id="3.30.300.30">
    <property type="match status" value="1"/>
</dbReference>
<dbReference type="Gene3D" id="3.40.50.12780">
    <property type="entry name" value="N-terminal domain of ligase-like"/>
    <property type="match status" value="1"/>
</dbReference>
<dbReference type="Pfam" id="PF00501">
    <property type="entry name" value="AMP-binding"/>
    <property type="match status" value="1"/>
</dbReference>
<dbReference type="GO" id="GO:0003987">
    <property type="term" value="F:acetate-CoA ligase activity"/>
    <property type="evidence" value="ECO:0007669"/>
    <property type="project" value="UniProtKB-UniRule"/>
</dbReference>
<evidence type="ECO:0000313" key="11">
    <source>
        <dbReference type="Proteomes" id="UP001152646"/>
    </source>
</evidence>